<dbReference type="EMBL" id="BARW01042280">
    <property type="protein sequence ID" value="GAJ21382.1"/>
    <property type="molecule type" value="Genomic_DNA"/>
</dbReference>
<sequence>YEDFVEYNIDNIPPNKTITAPVYFNTTEGTHILYLYANNSVGTTIKNVTFTANSTKFIILLQFYQD</sequence>
<accession>X1VNJ4</accession>
<dbReference type="AlphaFoldDB" id="X1VNJ4"/>
<evidence type="ECO:0000313" key="1">
    <source>
        <dbReference type="EMBL" id="GAJ21382.1"/>
    </source>
</evidence>
<protein>
    <submittedName>
        <fullName evidence="1">Uncharacterized protein</fullName>
    </submittedName>
</protein>
<gene>
    <name evidence="1" type="ORF">S12H4_62770</name>
</gene>
<feature type="non-terminal residue" evidence="1">
    <location>
        <position position="1"/>
    </location>
</feature>
<organism evidence="1">
    <name type="scientific">marine sediment metagenome</name>
    <dbReference type="NCBI Taxonomy" id="412755"/>
    <lineage>
        <taxon>unclassified sequences</taxon>
        <taxon>metagenomes</taxon>
        <taxon>ecological metagenomes</taxon>
    </lineage>
</organism>
<proteinExistence type="predicted"/>
<comment type="caution">
    <text evidence="1">The sequence shown here is derived from an EMBL/GenBank/DDBJ whole genome shotgun (WGS) entry which is preliminary data.</text>
</comment>
<reference evidence="1" key="1">
    <citation type="journal article" date="2014" name="Front. Microbiol.">
        <title>High frequency of phylogenetically diverse reductive dehalogenase-homologous genes in deep subseafloor sedimentary metagenomes.</title>
        <authorList>
            <person name="Kawai M."/>
            <person name="Futagami T."/>
            <person name="Toyoda A."/>
            <person name="Takaki Y."/>
            <person name="Nishi S."/>
            <person name="Hori S."/>
            <person name="Arai W."/>
            <person name="Tsubouchi T."/>
            <person name="Morono Y."/>
            <person name="Uchiyama I."/>
            <person name="Ito T."/>
            <person name="Fujiyama A."/>
            <person name="Inagaki F."/>
            <person name="Takami H."/>
        </authorList>
    </citation>
    <scope>NUCLEOTIDE SEQUENCE</scope>
    <source>
        <strain evidence="1">Expedition CK06-06</strain>
    </source>
</reference>
<name>X1VNJ4_9ZZZZ</name>